<dbReference type="Proteomes" id="UP000796761">
    <property type="component" value="Unassembled WGS sequence"/>
</dbReference>
<organism evidence="2 3">
    <name type="scientific">Zosterops borbonicus</name>
    <dbReference type="NCBI Taxonomy" id="364589"/>
    <lineage>
        <taxon>Eukaryota</taxon>
        <taxon>Metazoa</taxon>
        <taxon>Chordata</taxon>
        <taxon>Craniata</taxon>
        <taxon>Vertebrata</taxon>
        <taxon>Euteleostomi</taxon>
        <taxon>Archelosauria</taxon>
        <taxon>Archosauria</taxon>
        <taxon>Dinosauria</taxon>
        <taxon>Saurischia</taxon>
        <taxon>Theropoda</taxon>
        <taxon>Coelurosauria</taxon>
        <taxon>Aves</taxon>
        <taxon>Neognathae</taxon>
        <taxon>Neoaves</taxon>
        <taxon>Telluraves</taxon>
        <taxon>Australaves</taxon>
        <taxon>Passeriformes</taxon>
        <taxon>Sylvioidea</taxon>
        <taxon>Zosteropidae</taxon>
        <taxon>Zosterops</taxon>
    </lineage>
</organism>
<feature type="transmembrane region" description="Helical" evidence="1">
    <location>
        <begin position="67"/>
        <end position="86"/>
    </location>
</feature>
<keyword evidence="3" id="KW-1185">Reference proteome</keyword>
<keyword evidence="1" id="KW-0472">Membrane</keyword>
<evidence type="ECO:0000313" key="2">
    <source>
        <dbReference type="EMBL" id="TRZ16160.1"/>
    </source>
</evidence>
<sequence>MAVRKLLLNVFGNGEAGPEDSERDRHNKPPCDPQSLCAVMKAESKEYEKLEASQCARYSVVNKLSFINLKFAFAFITLSSVNLLFFQAKITSLSEIWIQRYNSFMWYLKSRAGREISSEEP</sequence>
<reference evidence="2" key="1">
    <citation type="submission" date="2019-04" db="EMBL/GenBank/DDBJ databases">
        <title>Genome assembly of Zosterops borbonicus 15179.</title>
        <authorList>
            <person name="Leroy T."/>
            <person name="Anselmetti Y."/>
            <person name="Tilak M.-K."/>
            <person name="Nabholz B."/>
        </authorList>
    </citation>
    <scope>NUCLEOTIDE SEQUENCE</scope>
    <source>
        <strain evidence="2">HGM_15179</strain>
        <tissue evidence="2">Muscle</tissue>
    </source>
</reference>
<evidence type="ECO:0000256" key="1">
    <source>
        <dbReference type="SAM" id="Phobius"/>
    </source>
</evidence>
<protein>
    <submittedName>
        <fullName evidence="2">Uncharacterized protein</fullName>
    </submittedName>
</protein>
<name>A0A8K1LJ92_9PASS</name>
<comment type="caution">
    <text evidence="2">The sequence shown here is derived from an EMBL/GenBank/DDBJ whole genome shotgun (WGS) entry which is preliminary data.</text>
</comment>
<dbReference type="EMBL" id="SWJQ01000329">
    <property type="protein sequence ID" value="TRZ16160.1"/>
    <property type="molecule type" value="Genomic_DNA"/>
</dbReference>
<accession>A0A8K1LJ92</accession>
<gene>
    <name evidence="2" type="ORF">HGM15179_010947</name>
</gene>
<evidence type="ECO:0000313" key="3">
    <source>
        <dbReference type="Proteomes" id="UP000796761"/>
    </source>
</evidence>
<keyword evidence="1" id="KW-1133">Transmembrane helix</keyword>
<dbReference type="AlphaFoldDB" id="A0A8K1LJ92"/>
<proteinExistence type="predicted"/>
<keyword evidence="1" id="KW-0812">Transmembrane</keyword>